<comment type="caution">
    <text evidence="1">The sequence shown here is derived from an EMBL/GenBank/DDBJ whole genome shotgun (WGS) entry which is preliminary data.</text>
</comment>
<dbReference type="EMBL" id="PJQL01000397">
    <property type="protein sequence ID" value="RCH96150.1"/>
    <property type="molecule type" value="Genomic_DNA"/>
</dbReference>
<sequence length="54" mass="6141">MTSCSNDKDYPYIDDFVLPQEYKPGSDLISRTILTDQQIINTMTKSLGSLLIEQ</sequence>
<keyword evidence="2" id="KW-1185">Reference proteome</keyword>
<dbReference type="OrthoDB" id="2218164at2759"/>
<organism evidence="1 2">
    <name type="scientific">Rhizopus azygosporus</name>
    <name type="common">Rhizopus microsporus var. azygosporus</name>
    <dbReference type="NCBI Taxonomy" id="86630"/>
    <lineage>
        <taxon>Eukaryota</taxon>
        <taxon>Fungi</taxon>
        <taxon>Fungi incertae sedis</taxon>
        <taxon>Mucoromycota</taxon>
        <taxon>Mucoromycotina</taxon>
        <taxon>Mucoromycetes</taxon>
        <taxon>Mucorales</taxon>
        <taxon>Mucorineae</taxon>
        <taxon>Rhizopodaceae</taxon>
        <taxon>Rhizopus</taxon>
    </lineage>
</organism>
<dbReference type="Proteomes" id="UP000252139">
    <property type="component" value="Unassembled WGS sequence"/>
</dbReference>
<gene>
    <name evidence="1" type="ORF">CU097_011552</name>
</gene>
<dbReference type="AlphaFoldDB" id="A0A367K1V4"/>
<evidence type="ECO:0000313" key="2">
    <source>
        <dbReference type="Proteomes" id="UP000252139"/>
    </source>
</evidence>
<evidence type="ECO:0000313" key="1">
    <source>
        <dbReference type="EMBL" id="RCH96150.1"/>
    </source>
</evidence>
<reference evidence="1 2" key="1">
    <citation type="journal article" date="2018" name="G3 (Bethesda)">
        <title>Phylogenetic and Phylogenomic Definition of Rhizopus Species.</title>
        <authorList>
            <person name="Gryganskyi A.P."/>
            <person name="Golan J."/>
            <person name="Dolatabadi S."/>
            <person name="Mondo S."/>
            <person name="Robb S."/>
            <person name="Idnurm A."/>
            <person name="Muszewska A."/>
            <person name="Steczkiewicz K."/>
            <person name="Masonjones S."/>
            <person name="Liao H.L."/>
            <person name="Gajdeczka M.T."/>
            <person name="Anike F."/>
            <person name="Vuek A."/>
            <person name="Anishchenko I.M."/>
            <person name="Voigt K."/>
            <person name="de Hoog G.S."/>
            <person name="Smith M.E."/>
            <person name="Heitman J."/>
            <person name="Vilgalys R."/>
            <person name="Stajich J.E."/>
        </authorList>
    </citation>
    <scope>NUCLEOTIDE SEQUENCE [LARGE SCALE GENOMIC DNA]</scope>
    <source>
        <strain evidence="1 2">CBS 357.93</strain>
    </source>
</reference>
<proteinExistence type="predicted"/>
<protein>
    <submittedName>
        <fullName evidence="1">Uncharacterized protein</fullName>
    </submittedName>
</protein>
<accession>A0A367K1V4</accession>
<name>A0A367K1V4_RHIAZ</name>